<dbReference type="PANTHER" id="PTHR21448">
    <property type="entry name" value="SMOOTH MUSCLE MYOSIN HEAVY CHAIN-RELATED"/>
    <property type="match status" value="1"/>
</dbReference>
<keyword evidence="4" id="KW-1185">Reference proteome</keyword>
<evidence type="ECO:0000313" key="4">
    <source>
        <dbReference type="Proteomes" id="UP001353858"/>
    </source>
</evidence>
<gene>
    <name evidence="3" type="ORF">RN001_001991</name>
</gene>
<dbReference type="PANTHER" id="PTHR21448:SF0">
    <property type="entry name" value="PROTEIN PHOSPHATASE 1 REGULATORY SUBUNIT 21"/>
    <property type="match status" value="1"/>
</dbReference>
<sequence length="318" mass="37093">MEKPTDLEKNYQIIALEYSKVRSQATVLKKAVIDEQARNVELKELIKDLELKIRRHNQEMDSLTFRNDQLTKRISVLQQELQSNSHMKKSKHKHTENTINSVDFGILDEELHKKIIENAELVSSMVDKDLEIANYKEKVDILENKIKSFEKLITTNEEKYLENLSSIKKELIKEASQVPVVVETNIGDSMNTIWRQEAERWRIECELLRAKPEANERLTEYYETQIRELLEVKQLAQSEASSLWAENAALGARLEQLSLEKNQLENNILSNVEELHLTSDNYKTQLDAMTEHLANQNEKIAKQCDEIQVLKHKLTLKK</sequence>
<comment type="caution">
    <text evidence="3">The sequence shown here is derived from an EMBL/GenBank/DDBJ whole genome shotgun (WGS) entry which is preliminary data.</text>
</comment>
<dbReference type="EMBL" id="JARPUR010000001">
    <property type="protein sequence ID" value="KAK4885720.1"/>
    <property type="molecule type" value="Genomic_DNA"/>
</dbReference>
<evidence type="ECO:0000256" key="1">
    <source>
        <dbReference type="SAM" id="Coils"/>
    </source>
</evidence>
<dbReference type="Proteomes" id="UP001353858">
    <property type="component" value="Unassembled WGS sequence"/>
</dbReference>
<accession>A0AAN7SSR4</accession>
<dbReference type="GO" id="GO:0005769">
    <property type="term" value="C:early endosome"/>
    <property type="evidence" value="ECO:0007669"/>
    <property type="project" value="TreeGrafter"/>
</dbReference>
<evidence type="ECO:0000313" key="3">
    <source>
        <dbReference type="EMBL" id="KAK4885720.1"/>
    </source>
</evidence>
<dbReference type="GO" id="GO:0016020">
    <property type="term" value="C:membrane"/>
    <property type="evidence" value="ECO:0007669"/>
    <property type="project" value="TreeGrafter"/>
</dbReference>
<organism evidence="3 4">
    <name type="scientific">Aquatica leii</name>
    <dbReference type="NCBI Taxonomy" id="1421715"/>
    <lineage>
        <taxon>Eukaryota</taxon>
        <taxon>Metazoa</taxon>
        <taxon>Ecdysozoa</taxon>
        <taxon>Arthropoda</taxon>
        <taxon>Hexapoda</taxon>
        <taxon>Insecta</taxon>
        <taxon>Pterygota</taxon>
        <taxon>Neoptera</taxon>
        <taxon>Endopterygota</taxon>
        <taxon>Coleoptera</taxon>
        <taxon>Polyphaga</taxon>
        <taxon>Elateriformia</taxon>
        <taxon>Elateroidea</taxon>
        <taxon>Lampyridae</taxon>
        <taxon>Luciolinae</taxon>
        <taxon>Aquatica</taxon>
    </lineage>
</organism>
<protein>
    <recommendedName>
        <fullName evidence="2">Protein phosphatase 1 regulatory subunit 21 N-terminal domain-containing protein</fullName>
    </recommendedName>
</protein>
<feature type="coiled-coil region" evidence="1">
    <location>
        <begin position="247"/>
        <end position="313"/>
    </location>
</feature>
<dbReference type="Pfam" id="PF21636">
    <property type="entry name" value="PPP1R21_C"/>
    <property type="match status" value="1"/>
</dbReference>
<feature type="domain" description="Protein phosphatase 1 regulatory subunit 21 N-terminal" evidence="2">
    <location>
        <begin position="12"/>
        <end position="111"/>
    </location>
</feature>
<dbReference type="SMART" id="SM01254">
    <property type="entry name" value="KLRAQ"/>
    <property type="match status" value="1"/>
</dbReference>
<dbReference type="Pfam" id="PF10205">
    <property type="entry name" value="KLRAQ"/>
    <property type="match status" value="1"/>
</dbReference>
<dbReference type="InterPro" id="IPR049372">
    <property type="entry name" value="PPP1R21_C"/>
</dbReference>
<feature type="coiled-coil region" evidence="1">
    <location>
        <begin position="32"/>
        <end position="80"/>
    </location>
</feature>
<name>A0AAN7SSR4_9COLE</name>
<dbReference type="AlphaFoldDB" id="A0AAN7SSR4"/>
<keyword evidence="1" id="KW-0175">Coiled coil</keyword>
<feature type="coiled-coil region" evidence="1">
    <location>
        <begin position="125"/>
        <end position="159"/>
    </location>
</feature>
<evidence type="ECO:0000259" key="2">
    <source>
        <dbReference type="SMART" id="SM01254"/>
    </source>
</evidence>
<reference evidence="4" key="1">
    <citation type="submission" date="2023-01" db="EMBL/GenBank/DDBJ databases">
        <title>Key to firefly adult light organ development and bioluminescence: homeobox transcription factors regulate luciferase expression and transportation to peroxisome.</title>
        <authorList>
            <person name="Fu X."/>
        </authorList>
    </citation>
    <scope>NUCLEOTIDE SEQUENCE [LARGE SCALE GENOMIC DNA]</scope>
</reference>
<proteinExistence type="predicted"/>
<dbReference type="InterPro" id="IPR040024">
    <property type="entry name" value="PPP1R21"/>
</dbReference>
<dbReference type="InterPro" id="IPR019343">
    <property type="entry name" value="PPP1R21_N"/>
</dbReference>